<feature type="region of interest" description="Disordered" evidence="1">
    <location>
        <begin position="24"/>
        <end position="67"/>
    </location>
</feature>
<sequence>MYCLNNDNDINEILIMLYNDEEDNESDVQIDDESDTDIENSDIGKDNVNETNEEVYDEESESDDNSDLDYYTAVQKKNVKIINMWKWKKTPFSKKRKLSPRSIIVHVPGVKGVAKDQTNIFSIWTFFIDDAILEIIVNCTNQYIHT</sequence>
<accession>A0AAW1HWL3</accession>
<organism evidence="2 3">
    <name type="scientific">Popillia japonica</name>
    <name type="common">Japanese beetle</name>
    <dbReference type="NCBI Taxonomy" id="7064"/>
    <lineage>
        <taxon>Eukaryota</taxon>
        <taxon>Metazoa</taxon>
        <taxon>Ecdysozoa</taxon>
        <taxon>Arthropoda</taxon>
        <taxon>Hexapoda</taxon>
        <taxon>Insecta</taxon>
        <taxon>Pterygota</taxon>
        <taxon>Neoptera</taxon>
        <taxon>Endopterygota</taxon>
        <taxon>Coleoptera</taxon>
        <taxon>Polyphaga</taxon>
        <taxon>Scarabaeiformia</taxon>
        <taxon>Scarabaeidae</taxon>
        <taxon>Rutelinae</taxon>
        <taxon>Popillia</taxon>
    </lineage>
</organism>
<protein>
    <submittedName>
        <fullName evidence="2">Uncharacterized protein</fullName>
    </submittedName>
</protein>
<gene>
    <name evidence="2" type="ORF">QE152_g38716</name>
</gene>
<evidence type="ECO:0000256" key="1">
    <source>
        <dbReference type="SAM" id="MobiDB-lite"/>
    </source>
</evidence>
<name>A0AAW1HWL3_POPJA</name>
<feature type="compositionally biased region" description="Acidic residues" evidence="1">
    <location>
        <begin position="51"/>
        <end position="67"/>
    </location>
</feature>
<evidence type="ECO:0000313" key="3">
    <source>
        <dbReference type="Proteomes" id="UP001458880"/>
    </source>
</evidence>
<evidence type="ECO:0000313" key="2">
    <source>
        <dbReference type="EMBL" id="KAK9680900.1"/>
    </source>
</evidence>
<dbReference type="AlphaFoldDB" id="A0AAW1HWL3"/>
<keyword evidence="3" id="KW-1185">Reference proteome</keyword>
<feature type="compositionally biased region" description="Acidic residues" evidence="1">
    <location>
        <begin position="24"/>
        <end position="40"/>
    </location>
</feature>
<dbReference type="Proteomes" id="UP001458880">
    <property type="component" value="Unassembled WGS sequence"/>
</dbReference>
<dbReference type="EMBL" id="JASPKY010000859">
    <property type="protein sequence ID" value="KAK9680900.1"/>
    <property type="molecule type" value="Genomic_DNA"/>
</dbReference>
<proteinExistence type="predicted"/>
<comment type="caution">
    <text evidence="2">The sequence shown here is derived from an EMBL/GenBank/DDBJ whole genome shotgun (WGS) entry which is preliminary data.</text>
</comment>
<reference evidence="2 3" key="1">
    <citation type="journal article" date="2024" name="BMC Genomics">
        <title>De novo assembly and annotation of Popillia japonica's genome with initial clues to its potential as an invasive pest.</title>
        <authorList>
            <person name="Cucini C."/>
            <person name="Boschi S."/>
            <person name="Funari R."/>
            <person name="Cardaioli E."/>
            <person name="Iannotti N."/>
            <person name="Marturano G."/>
            <person name="Paoli F."/>
            <person name="Bruttini M."/>
            <person name="Carapelli A."/>
            <person name="Frati F."/>
            <person name="Nardi F."/>
        </authorList>
    </citation>
    <scope>NUCLEOTIDE SEQUENCE [LARGE SCALE GENOMIC DNA]</scope>
    <source>
        <strain evidence="2">DMR45628</strain>
    </source>
</reference>